<dbReference type="Gene3D" id="3.30.420.10">
    <property type="entry name" value="Ribonuclease H-like superfamily/Ribonuclease H"/>
    <property type="match status" value="1"/>
</dbReference>
<keyword evidence="8" id="KW-0548">Nucleotidyltransferase</keyword>
<keyword evidence="4" id="KW-0378">Hydrolase</keyword>
<evidence type="ECO:0000256" key="11">
    <source>
        <dbReference type="SAM" id="MobiDB-lite"/>
    </source>
</evidence>
<dbReference type="InterPro" id="IPR039537">
    <property type="entry name" value="Retrotran_Ty1/copia-like"/>
</dbReference>
<feature type="compositionally biased region" description="Basic and acidic residues" evidence="11">
    <location>
        <begin position="1354"/>
        <end position="1366"/>
    </location>
</feature>
<feature type="region of interest" description="Disordered" evidence="11">
    <location>
        <begin position="716"/>
        <end position="749"/>
    </location>
</feature>
<feature type="compositionally biased region" description="Polar residues" evidence="11">
    <location>
        <begin position="721"/>
        <end position="738"/>
    </location>
</feature>
<keyword evidence="5" id="KW-0460">Magnesium</keyword>
<evidence type="ECO:0000256" key="9">
    <source>
        <dbReference type="ARBA" id="ARBA00023172"/>
    </source>
</evidence>
<reference evidence="14" key="1">
    <citation type="journal article" date="2022" name="Int. J. Mol. Sci.">
        <title>Draft Genome of Tanacetum Coccineum: Genomic Comparison of Closely Related Tanacetum-Family Plants.</title>
        <authorList>
            <person name="Yamashiro T."/>
            <person name="Shiraishi A."/>
            <person name="Nakayama K."/>
            <person name="Satake H."/>
        </authorList>
    </citation>
    <scope>NUCLEOTIDE SEQUENCE</scope>
</reference>
<keyword evidence="3" id="KW-0255">Endonuclease</keyword>
<evidence type="ECO:0000256" key="4">
    <source>
        <dbReference type="ARBA" id="ARBA00022801"/>
    </source>
</evidence>
<name>A0ABQ5F7S5_9ASTR</name>
<dbReference type="InterPro" id="IPR013103">
    <property type="entry name" value="RVT_2"/>
</dbReference>
<keyword evidence="10" id="KW-0511">Multifunctional enzyme</keyword>
<dbReference type="EMBL" id="BQNB010017103">
    <property type="protein sequence ID" value="GJT59365.1"/>
    <property type="molecule type" value="Genomic_DNA"/>
</dbReference>
<accession>A0ABQ5F7S5</accession>
<evidence type="ECO:0000256" key="5">
    <source>
        <dbReference type="ARBA" id="ARBA00022842"/>
    </source>
</evidence>
<dbReference type="PANTHER" id="PTHR42648:SF11">
    <property type="entry name" value="TRANSPOSON TY4-P GAG-POL POLYPROTEIN"/>
    <property type="match status" value="1"/>
</dbReference>
<feature type="compositionally biased region" description="Polar residues" evidence="11">
    <location>
        <begin position="1328"/>
        <end position="1338"/>
    </location>
</feature>
<feature type="domain" description="Reverse transcriptase Ty1/copia-type" evidence="12">
    <location>
        <begin position="852"/>
        <end position="895"/>
    </location>
</feature>
<gene>
    <name evidence="14" type="ORF">Tco_1002898</name>
</gene>
<dbReference type="Pfam" id="PF07727">
    <property type="entry name" value="RVT_2"/>
    <property type="match status" value="2"/>
</dbReference>
<dbReference type="InterPro" id="IPR025724">
    <property type="entry name" value="GAG-pre-integrase_dom"/>
</dbReference>
<feature type="compositionally biased region" description="Polar residues" evidence="11">
    <location>
        <begin position="1250"/>
        <end position="1259"/>
    </location>
</feature>
<evidence type="ECO:0000256" key="6">
    <source>
        <dbReference type="ARBA" id="ARBA00022908"/>
    </source>
</evidence>
<keyword evidence="9" id="KW-0233">DNA recombination</keyword>
<organism evidence="14 15">
    <name type="scientific">Tanacetum coccineum</name>
    <dbReference type="NCBI Taxonomy" id="301880"/>
    <lineage>
        <taxon>Eukaryota</taxon>
        <taxon>Viridiplantae</taxon>
        <taxon>Streptophyta</taxon>
        <taxon>Embryophyta</taxon>
        <taxon>Tracheophyta</taxon>
        <taxon>Spermatophyta</taxon>
        <taxon>Magnoliopsida</taxon>
        <taxon>eudicotyledons</taxon>
        <taxon>Gunneridae</taxon>
        <taxon>Pentapetalae</taxon>
        <taxon>asterids</taxon>
        <taxon>campanulids</taxon>
        <taxon>Asterales</taxon>
        <taxon>Asteraceae</taxon>
        <taxon>Asteroideae</taxon>
        <taxon>Anthemideae</taxon>
        <taxon>Anthemidinae</taxon>
        <taxon>Tanacetum</taxon>
    </lineage>
</organism>
<evidence type="ECO:0000256" key="10">
    <source>
        <dbReference type="ARBA" id="ARBA00023268"/>
    </source>
</evidence>
<evidence type="ECO:0000256" key="8">
    <source>
        <dbReference type="ARBA" id="ARBA00022932"/>
    </source>
</evidence>
<evidence type="ECO:0000259" key="13">
    <source>
        <dbReference type="Pfam" id="PF13976"/>
    </source>
</evidence>
<keyword evidence="8" id="KW-0808">Transferase</keyword>
<dbReference type="SUPFAM" id="SSF53098">
    <property type="entry name" value="Ribonuclease H-like"/>
    <property type="match status" value="1"/>
</dbReference>
<evidence type="ECO:0000259" key="12">
    <source>
        <dbReference type="Pfam" id="PF07727"/>
    </source>
</evidence>
<feature type="domain" description="Reverse transcriptase Ty1/copia-type" evidence="12">
    <location>
        <begin position="791"/>
        <end position="849"/>
    </location>
</feature>
<protein>
    <submittedName>
        <fullName evidence="14">Retrovirus-related pol polyprotein from transposon TNT 1-94</fullName>
    </submittedName>
</protein>
<dbReference type="Proteomes" id="UP001151760">
    <property type="component" value="Unassembled WGS sequence"/>
</dbReference>
<dbReference type="InterPro" id="IPR036397">
    <property type="entry name" value="RNaseH_sf"/>
</dbReference>
<evidence type="ECO:0000256" key="2">
    <source>
        <dbReference type="ARBA" id="ARBA00022723"/>
    </source>
</evidence>
<feature type="region of interest" description="Disordered" evidence="11">
    <location>
        <begin position="1241"/>
        <end position="1382"/>
    </location>
</feature>
<dbReference type="Pfam" id="PF13976">
    <property type="entry name" value="gag_pre-integrs"/>
    <property type="match status" value="1"/>
</dbReference>
<dbReference type="PANTHER" id="PTHR42648">
    <property type="entry name" value="TRANSPOSASE, PUTATIVE-RELATED"/>
    <property type="match status" value="1"/>
</dbReference>
<evidence type="ECO:0000313" key="14">
    <source>
        <dbReference type="EMBL" id="GJT59365.1"/>
    </source>
</evidence>
<evidence type="ECO:0000256" key="1">
    <source>
        <dbReference type="ARBA" id="ARBA00022722"/>
    </source>
</evidence>
<sequence>MVDRTDFESWQQRIRLYCLGKDNGDNIMKSINEGPFHMGTVSDVIAEGTEGAVQQGPVRARVLNDLSAEEKERYKAGIRATNILLQGIPKDIYSLINHYTNAKDIWENVKMILEGPKRLQDSDYVKDKNALSASLKENGAVLDEEQSLFLAGEQVTNFYEDVDNSPKNDLALNVDHVFEADECDAFNSDVDEGPTIQTMFMYNEMPKRYNEEHVVQSNVSSVRNDSLMTILNEMHEQGVRSRLANKPDMVVNDSVTSELGKGDPFHLATNKNNTEEEEDEVSVISPSKSGGRGGCRRRYCGVQEAAYKNIYEGNLFIKLQGILWKGKVIGTSQIREDHFGAINGVYEDYVIGDSGNFVDSDPFEVAFRKLYLLCRDLNGASTYLKSKSWLWYHRLNHLNFGTINDLARKDLVRGLLRLKFKKDYLCSACQLGKSKKYSHKPKSENTNMEVLHTLHMDLCGPMRVQSIKGKKYILVIVDDYSRFHLGVKVFKIKRMKIQSLPSKPFFLSKYRLVSTKQSDTSAQIMEQNSSTKLCLNTMKVLVYFIKKPFQELLNKTALLKDEIVHLWQHHVLKIETDISKSTDVSVTWAELFIWCSVYSYNVAKYLGKFQAKADIGIFVGYAPSRKGFIESTYKRILRSINGNNSRHIYEMHGHGSWTSLLQTIFAQDARLHVLHRQQSDMPHQSNVKEFAERRTLSRSLPLSSYVLHPSFNPVTGEPGLAQSSSGNVNSAEPNQVTQPPDHLRKWTKDHPLNNIVGNPSLNPRRIPIWPVIETSGFKAMQDEIHEFDRLEVWELVPRPIYVMVIALKWIYKVKLDEYGDVLKNKARLVAKGYRQEEGIDFEESFAPMVVQKTAFLNGDLQEEVFVSQPEGFEDQNNPTYVYCLKKALYGLKAQGTKQGGSHGDSSDQTRFRGMVGSLIVPTAVEQTFVLARDIMIQERRRPGCAQCLGDRLAISIPIHIDHTSPFHPEASGIRVVETLLVETKTINLQTFSQKHYQENVKNGDSRAVQLKFSSQSTTTALSIENGSLFEGESECENMLHHTRIRWQNKMFPFNHRQEQMSDLDILSNTNFFRAFTASVSVLTIYMQQFWNTMKYDEKTGVYSCQVDEQWFVLIVDLLKKALAITLVNPAHPFELPPSGNTVIDFVNELGIRLSGKLTNPNNRSDKCADGESSLKLMLIMQSFYGKTQTMNLFLKKKVDDPNLKLAKKMRFGALQKREKVEGMYSILKQTLKMPEVVRQGKGPLRDQAPHYSTTGPSSQPEDETSVKVIHESSSTSDSEQTESETEAAAPKDDQEQDPEKAHEALAGPDPEPMQEDQTRSDSGKINPESHSGSMSSMKNLEDTDNFGDQFLYDKPTEDDQEKSKDVDESDSIIPDPSHQTVS</sequence>
<evidence type="ECO:0000313" key="15">
    <source>
        <dbReference type="Proteomes" id="UP001151760"/>
    </source>
</evidence>
<proteinExistence type="predicted"/>
<keyword evidence="2" id="KW-0479">Metal-binding</keyword>
<keyword evidence="7" id="KW-0695">RNA-directed DNA polymerase</keyword>
<feature type="domain" description="GAG-pre-integrase" evidence="13">
    <location>
        <begin position="384"/>
        <end position="434"/>
    </location>
</feature>
<keyword evidence="1" id="KW-0540">Nuclease</keyword>
<evidence type="ECO:0000256" key="7">
    <source>
        <dbReference type="ARBA" id="ARBA00022918"/>
    </source>
</evidence>
<dbReference type="InterPro" id="IPR012337">
    <property type="entry name" value="RNaseH-like_sf"/>
</dbReference>
<keyword evidence="8" id="KW-0239">DNA-directed DNA polymerase</keyword>
<evidence type="ECO:0000256" key="3">
    <source>
        <dbReference type="ARBA" id="ARBA00022759"/>
    </source>
</evidence>
<feature type="compositionally biased region" description="Basic and acidic residues" evidence="11">
    <location>
        <begin position="1289"/>
        <end position="1303"/>
    </location>
</feature>
<comment type="caution">
    <text evidence="14">The sequence shown here is derived from an EMBL/GenBank/DDBJ whole genome shotgun (WGS) entry which is preliminary data.</text>
</comment>
<keyword evidence="15" id="KW-1185">Reference proteome</keyword>
<reference evidence="14" key="2">
    <citation type="submission" date="2022-01" db="EMBL/GenBank/DDBJ databases">
        <authorList>
            <person name="Yamashiro T."/>
            <person name="Shiraishi A."/>
            <person name="Satake H."/>
            <person name="Nakayama K."/>
        </authorList>
    </citation>
    <scope>NUCLEOTIDE SEQUENCE</scope>
</reference>
<keyword evidence="6" id="KW-0229">DNA integration</keyword>